<feature type="compositionally biased region" description="Low complexity" evidence="1">
    <location>
        <begin position="319"/>
        <end position="332"/>
    </location>
</feature>
<name>R7RZJ3_PUNST</name>
<evidence type="ECO:0000313" key="2">
    <source>
        <dbReference type="EMBL" id="EIN03408.1"/>
    </source>
</evidence>
<feature type="compositionally biased region" description="Basic and acidic residues" evidence="1">
    <location>
        <begin position="248"/>
        <end position="263"/>
    </location>
</feature>
<feature type="region of interest" description="Disordered" evidence="1">
    <location>
        <begin position="92"/>
        <end position="114"/>
    </location>
</feature>
<organism evidence="2 3">
    <name type="scientific">Punctularia strigosozonata (strain HHB-11173)</name>
    <name type="common">White-rot fungus</name>
    <dbReference type="NCBI Taxonomy" id="741275"/>
    <lineage>
        <taxon>Eukaryota</taxon>
        <taxon>Fungi</taxon>
        <taxon>Dikarya</taxon>
        <taxon>Basidiomycota</taxon>
        <taxon>Agaricomycotina</taxon>
        <taxon>Agaricomycetes</taxon>
        <taxon>Corticiales</taxon>
        <taxon>Punctulariaceae</taxon>
        <taxon>Punctularia</taxon>
    </lineage>
</organism>
<keyword evidence="3" id="KW-1185">Reference proteome</keyword>
<dbReference type="Proteomes" id="UP000054196">
    <property type="component" value="Unassembled WGS sequence"/>
</dbReference>
<evidence type="ECO:0000313" key="3">
    <source>
        <dbReference type="Proteomes" id="UP000054196"/>
    </source>
</evidence>
<dbReference type="GeneID" id="18880358"/>
<feature type="region of interest" description="Disordered" evidence="1">
    <location>
        <begin position="425"/>
        <end position="469"/>
    </location>
</feature>
<feature type="region of interest" description="Disordered" evidence="1">
    <location>
        <begin position="165"/>
        <end position="188"/>
    </location>
</feature>
<reference evidence="3" key="1">
    <citation type="journal article" date="2012" name="Science">
        <title>The Paleozoic origin of enzymatic lignin decomposition reconstructed from 31 fungal genomes.</title>
        <authorList>
            <person name="Floudas D."/>
            <person name="Binder M."/>
            <person name="Riley R."/>
            <person name="Barry K."/>
            <person name="Blanchette R.A."/>
            <person name="Henrissat B."/>
            <person name="Martinez A.T."/>
            <person name="Otillar R."/>
            <person name="Spatafora J.W."/>
            <person name="Yadav J.S."/>
            <person name="Aerts A."/>
            <person name="Benoit I."/>
            <person name="Boyd A."/>
            <person name="Carlson A."/>
            <person name="Copeland A."/>
            <person name="Coutinho P.M."/>
            <person name="de Vries R.P."/>
            <person name="Ferreira P."/>
            <person name="Findley K."/>
            <person name="Foster B."/>
            <person name="Gaskell J."/>
            <person name="Glotzer D."/>
            <person name="Gorecki P."/>
            <person name="Heitman J."/>
            <person name="Hesse C."/>
            <person name="Hori C."/>
            <person name="Igarashi K."/>
            <person name="Jurgens J.A."/>
            <person name="Kallen N."/>
            <person name="Kersten P."/>
            <person name="Kohler A."/>
            <person name="Kuees U."/>
            <person name="Kumar T.K.A."/>
            <person name="Kuo A."/>
            <person name="LaButti K."/>
            <person name="Larrondo L.F."/>
            <person name="Lindquist E."/>
            <person name="Ling A."/>
            <person name="Lombard V."/>
            <person name="Lucas S."/>
            <person name="Lundell T."/>
            <person name="Martin R."/>
            <person name="McLaughlin D.J."/>
            <person name="Morgenstern I."/>
            <person name="Morin E."/>
            <person name="Murat C."/>
            <person name="Nagy L.G."/>
            <person name="Nolan M."/>
            <person name="Ohm R.A."/>
            <person name="Patyshakuliyeva A."/>
            <person name="Rokas A."/>
            <person name="Ruiz-Duenas F.J."/>
            <person name="Sabat G."/>
            <person name="Salamov A."/>
            <person name="Samejima M."/>
            <person name="Schmutz J."/>
            <person name="Slot J.C."/>
            <person name="St John F."/>
            <person name="Stenlid J."/>
            <person name="Sun H."/>
            <person name="Sun S."/>
            <person name="Syed K."/>
            <person name="Tsang A."/>
            <person name="Wiebenga A."/>
            <person name="Young D."/>
            <person name="Pisabarro A."/>
            <person name="Eastwood D.C."/>
            <person name="Martin F."/>
            <person name="Cullen D."/>
            <person name="Grigoriev I.V."/>
            <person name="Hibbett D.S."/>
        </authorList>
    </citation>
    <scope>NUCLEOTIDE SEQUENCE [LARGE SCALE GENOMIC DNA]</scope>
    <source>
        <strain evidence="3">HHB-11173 SS5</strain>
    </source>
</reference>
<feature type="compositionally biased region" description="Polar residues" evidence="1">
    <location>
        <begin position="440"/>
        <end position="451"/>
    </location>
</feature>
<dbReference type="AlphaFoldDB" id="R7RZJ3"/>
<dbReference type="RefSeq" id="XP_007389363.1">
    <property type="nucleotide sequence ID" value="XM_007389301.1"/>
</dbReference>
<feature type="compositionally biased region" description="Polar residues" evidence="1">
    <location>
        <begin position="458"/>
        <end position="467"/>
    </location>
</feature>
<gene>
    <name evidence="2" type="ORF">PUNSTDRAFT_139576</name>
</gene>
<accession>R7RZJ3</accession>
<feature type="compositionally biased region" description="Pro residues" evidence="1">
    <location>
        <begin position="904"/>
        <end position="913"/>
    </location>
</feature>
<feature type="compositionally biased region" description="Low complexity" evidence="1">
    <location>
        <begin position="1009"/>
        <end position="1022"/>
    </location>
</feature>
<dbReference type="EMBL" id="JH687574">
    <property type="protein sequence ID" value="EIN03408.1"/>
    <property type="molecule type" value="Genomic_DNA"/>
</dbReference>
<proteinExistence type="predicted"/>
<dbReference type="KEGG" id="psq:PUNSTDRAFT_139576"/>
<feature type="region of interest" description="Disordered" evidence="1">
    <location>
        <begin position="245"/>
        <end position="294"/>
    </location>
</feature>
<evidence type="ECO:0000256" key="1">
    <source>
        <dbReference type="SAM" id="MobiDB-lite"/>
    </source>
</evidence>
<dbReference type="HOGENOM" id="CLU_276480_0_0_1"/>
<sequence length="1151" mass="126348">MSAPATESEESATAPSAWSHIAAADAAAAAFDYRLANRQHDTDSDTTPSTPDTAEREAFERAIARAVGPLSSTTIAAANGYRPLIRRRSLDPDNVEEVPETPEVTEREAPRHTTGSLNAHYFKYRGTAFTIHTREDTRLYARPIGAGLWYRLEASEDEMIGLGPVEHDNEVFDSPPPPPTPAPGTYRLAHYSEDDASNASASEDDEIHKLRTDDQVGVISLVSPSSSLPSPTALDYRREDDALAQPLSEDKLGHEESTTDDRSSAAISTDALLPSPPIPSSTLPSAIGARARTTEQQCKTTDAFGQTTVVGLPVQYATETSTRQTTKSTDSSITCPEDGRPSHPPTYARPAMSTLSLPNWPPDERGSVLRDIVITFLNIEHPRVWTRRRADLPGWQEMQDLLRTTTAVPPAFEVRMHIAISLAEEDDSDSELSIEHTDSDTQSSDALSSRNPEGPMNGSETRSSTTIKTREAEENFAYARGAWEASPPEFDGDVYGEQVPRVLGLRSDDYVQQNCAMSPTIFGNNTQTATIAKLPHKYGVWAEGPSHPLGPTTFIGRKDIRLPEDAKSALVDDHPAVTYIRSTIDLDSSETIYLRISRAPIQPPHYNNHSTSLLTMSDNYDAAPCPIVFGEGLPLTFNFDFPLNDPAAAVRRATPDVPPGLAPHHADIPGLLLSLQDFPGQNEQTNVDDVNATMEEHAYLIREEAPLVVTIPEAPGSAIALADDIPRVNALVAAPVHRDYLPQSPVLPNAPLTMRNIADQLERLRIEEARLQLPDGTRPPTPYAVGFHINELAQTPALNSWPAFLREALEHKLPWYHNGGYLVPRGEDPQSSDRIKVPIRAASPPGYPHMIHDLAYADPTIFRSLSAPPTPNGAARSCTYTIELTSTRPPVHPRDFITVSHSPLPSPPLPPEGAPAMQREDTPPKVYISGGLWAYMLEELDRQGRRYIPLEREAEVRVPGLVNITMSSSRTGAGEQPPPADRPASAPLFLPSPPGTYDSDSDCHELMDMSDSSSDSDGSAEGARSDIRQDLIYLKRVGDFTARSVRQVHVTNAKMYQLVRSRLEELDEAMSRLVEQVGVHMTKTSELTHGTFRRLRDIKDGVASAHADAHTARDILESWTRDDLYDRDTDVDIAAEEREALEEWLGNRSEE</sequence>
<feature type="region of interest" description="Disordered" evidence="1">
    <location>
        <begin position="319"/>
        <end position="345"/>
    </location>
</feature>
<feature type="region of interest" description="Disordered" evidence="1">
    <location>
        <begin position="902"/>
        <end position="921"/>
    </location>
</feature>
<feature type="region of interest" description="Disordered" evidence="1">
    <location>
        <begin position="967"/>
        <end position="1023"/>
    </location>
</feature>
<protein>
    <submittedName>
        <fullName evidence="2">Uncharacterized protein</fullName>
    </submittedName>
</protein>